<feature type="compositionally biased region" description="Low complexity" evidence="13">
    <location>
        <begin position="143"/>
        <end position="178"/>
    </location>
</feature>
<reference evidence="15" key="1">
    <citation type="submission" date="2021-01" db="EMBL/GenBank/DDBJ databases">
        <authorList>
            <person name="Kaushik A."/>
        </authorList>
    </citation>
    <scope>NUCLEOTIDE SEQUENCE</scope>
    <source>
        <strain evidence="15">AG2-2IIIB</strain>
    </source>
</reference>
<evidence type="ECO:0000256" key="4">
    <source>
        <dbReference type="ARBA" id="ARBA00014532"/>
    </source>
</evidence>
<evidence type="ECO:0000256" key="3">
    <source>
        <dbReference type="ARBA" id="ARBA00013978"/>
    </source>
</evidence>
<gene>
    <name evidence="15" type="ORF">RDB_LOCUS140224</name>
</gene>
<keyword evidence="5" id="KW-0813">Transport</keyword>
<evidence type="ECO:0000313" key="16">
    <source>
        <dbReference type="Proteomes" id="UP000663843"/>
    </source>
</evidence>
<dbReference type="GO" id="GO:0046872">
    <property type="term" value="F:metal ion binding"/>
    <property type="evidence" value="ECO:0007669"/>
    <property type="project" value="UniProtKB-KW"/>
</dbReference>
<keyword evidence="8" id="KW-0862">Zinc</keyword>
<organism evidence="15 16">
    <name type="scientific">Rhizoctonia solani</name>
    <dbReference type="NCBI Taxonomy" id="456999"/>
    <lineage>
        <taxon>Eukaryota</taxon>
        <taxon>Fungi</taxon>
        <taxon>Dikarya</taxon>
        <taxon>Basidiomycota</taxon>
        <taxon>Agaricomycotina</taxon>
        <taxon>Agaricomycetes</taxon>
        <taxon>Cantharellales</taxon>
        <taxon>Ceratobasidiaceae</taxon>
        <taxon>Rhizoctonia</taxon>
    </lineage>
</organism>
<evidence type="ECO:0000259" key="14">
    <source>
        <dbReference type="Pfam" id="PF02953"/>
    </source>
</evidence>
<evidence type="ECO:0000256" key="1">
    <source>
        <dbReference type="ARBA" id="ARBA00004137"/>
    </source>
</evidence>
<accession>A0A8H3HEA5</accession>
<dbReference type="EMBL" id="CAJMWT010005124">
    <property type="protein sequence ID" value="CAE6501954.1"/>
    <property type="molecule type" value="Genomic_DNA"/>
</dbReference>
<keyword evidence="12" id="KW-1015">Disulfide bond</keyword>
<sequence length="218" mass="22886">MDFSNFNAAEQAHMTKIIEKKQMQDFLKLYSGLVERCFNSCVNDFTSKSLATKEDTCIQNCVEKFMKHSERVGARFAEQNAVLATGYASYSFAQESSTSDTQIMTIQPVTPIIPSSLATRTSTRIGGSQIQPSSFSTSRLTISDASTDRPTATTTNTPGSLTTAPSVTATSPTAGSTTLNGSSAASSPTPSNGALEGISASPVYLLGALVALSGAILL</sequence>
<comment type="caution">
    <text evidence="15">The sequence shown here is derived from an EMBL/GenBank/DDBJ whole genome shotgun (WGS) entry which is preliminary data.</text>
</comment>
<protein>
    <recommendedName>
        <fullName evidence="3">Mitochondrial import inner membrane translocase subunit TIM9</fullName>
    </recommendedName>
    <alternativeName>
        <fullName evidence="4">Mitochondrial import inner membrane translocase subunit Tim9</fullName>
    </alternativeName>
</protein>
<evidence type="ECO:0000256" key="13">
    <source>
        <dbReference type="SAM" id="MobiDB-lite"/>
    </source>
</evidence>
<evidence type="ECO:0000256" key="9">
    <source>
        <dbReference type="ARBA" id="ARBA00022927"/>
    </source>
</evidence>
<dbReference type="Pfam" id="PF02953">
    <property type="entry name" value="zf-Tim10_DDP"/>
    <property type="match status" value="1"/>
</dbReference>
<evidence type="ECO:0000256" key="5">
    <source>
        <dbReference type="ARBA" id="ARBA00022448"/>
    </source>
</evidence>
<keyword evidence="9" id="KW-0653">Protein transport</keyword>
<evidence type="ECO:0000256" key="11">
    <source>
        <dbReference type="ARBA" id="ARBA00023128"/>
    </source>
</evidence>
<feature type="domain" description="Tim10-like" evidence="14">
    <location>
        <begin position="17"/>
        <end position="78"/>
    </location>
</feature>
<dbReference type="Gene3D" id="1.10.287.810">
    <property type="entry name" value="Mitochondrial import inner membrane translocase subunit tim13 like domains"/>
    <property type="match status" value="1"/>
</dbReference>
<evidence type="ECO:0000256" key="6">
    <source>
        <dbReference type="ARBA" id="ARBA00022723"/>
    </source>
</evidence>
<keyword evidence="10" id="KW-0811">Translocation</keyword>
<evidence type="ECO:0000256" key="2">
    <source>
        <dbReference type="ARBA" id="ARBA00006720"/>
    </source>
</evidence>
<dbReference type="GO" id="GO:0015031">
    <property type="term" value="P:protein transport"/>
    <property type="evidence" value="ECO:0007669"/>
    <property type="project" value="UniProtKB-KW"/>
</dbReference>
<dbReference type="Proteomes" id="UP000663843">
    <property type="component" value="Unassembled WGS sequence"/>
</dbReference>
<evidence type="ECO:0000256" key="10">
    <source>
        <dbReference type="ARBA" id="ARBA00023010"/>
    </source>
</evidence>
<feature type="compositionally biased region" description="Polar residues" evidence="13">
    <location>
        <begin position="179"/>
        <end position="192"/>
    </location>
</feature>
<evidence type="ECO:0000256" key="12">
    <source>
        <dbReference type="ARBA" id="ARBA00023157"/>
    </source>
</evidence>
<comment type="similarity">
    <text evidence="2">Belongs to the small Tim family.</text>
</comment>
<dbReference type="InterPro" id="IPR050673">
    <property type="entry name" value="Mito_inner_translocase_sub"/>
</dbReference>
<evidence type="ECO:0000256" key="7">
    <source>
        <dbReference type="ARBA" id="ARBA00022792"/>
    </source>
</evidence>
<name>A0A8H3HEA5_9AGAM</name>
<keyword evidence="6" id="KW-0479">Metal-binding</keyword>
<keyword evidence="7" id="KW-0472">Membrane</keyword>
<dbReference type="GO" id="GO:0005743">
    <property type="term" value="C:mitochondrial inner membrane"/>
    <property type="evidence" value="ECO:0007669"/>
    <property type="project" value="UniProtKB-SubCell"/>
</dbReference>
<feature type="region of interest" description="Disordered" evidence="13">
    <location>
        <begin position="121"/>
        <end position="192"/>
    </location>
</feature>
<dbReference type="AlphaFoldDB" id="A0A8H3HEA5"/>
<dbReference type="InterPro" id="IPR004217">
    <property type="entry name" value="Tim10-like"/>
</dbReference>
<dbReference type="InterPro" id="IPR035427">
    <property type="entry name" value="Tim10-like_dom_sf"/>
</dbReference>
<dbReference type="PANTHER" id="PTHR13172">
    <property type="entry name" value="MITOCHONDRIAL IMPORT INNER MEMBRANE TRANSLOCASE SUBUNIT TIM9B"/>
    <property type="match status" value="1"/>
</dbReference>
<comment type="subcellular location">
    <subcellularLocation>
        <location evidence="1">Mitochondrion inner membrane</location>
        <topology evidence="1">Peripheral membrane protein</topology>
        <orientation evidence="1">Intermembrane side</orientation>
    </subcellularLocation>
</comment>
<feature type="compositionally biased region" description="Polar residues" evidence="13">
    <location>
        <begin position="121"/>
        <end position="141"/>
    </location>
</feature>
<keyword evidence="11" id="KW-0496">Mitochondrion</keyword>
<proteinExistence type="inferred from homology"/>
<evidence type="ECO:0000256" key="8">
    <source>
        <dbReference type="ARBA" id="ARBA00022833"/>
    </source>
</evidence>
<evidence type="ECO:0000313" key="15">
    <source>
        <dbReference type="EMBL" id="CAE6501954.1"/>
    </source>
</evidence>
<keyword evidence="7" id="KW-0999">Mitochondrion inner membrane</keyword>
<dbReference type="SUPFAM" id="SSF144122">
    <property type="entry name" value="Tim10-like"/>
    <property type="match status" value="1"/>
</dbReference>